<protein>
    <submittedName>
        <fullName evidence="2">Uncharacterized protein</fullName>
    </submittedName>
</protein>
<evidence type="ECO:0000313" key="2">
    <source>
        <dbReference type="EMBL" id="QAU49059.1"/>
    </source>
</evidence>
<organism evidence="2 4">
    <name type="scientific">Bradyrhizobium guangzhouense</name>
    <dbReference type="NCBI Taxonomy" id="1325095"/>
    <lineage>
        <taxon>Bacteria</taxon>
        <taxon>Pseudomonadati</taxon>
        <taxon>Pseudomonadota</taxon>
        <taxon>Alphaproteobacteria</taxon>
        <taxon>Hyphomicrobiales</taxon>
        <taxon>Nitrobacteraceae</taxon>
        <taxon>Bradyrhizobium</taxon>
    </lineage>
</organism>
<evidence type="ECO:0000313" key="4">
    <source>
        <dbReference type="Proteomes" id="UP000288972"/>
    </source>
</evidence>
<evidence type="ECO:0000313" key="5">
    <source>
        <dbReference type="Proteomes" id="UP000290401"/>
    </source>
</evidence>
<dbReference type="EMBL" id="RDQZ01000021">
    <property type="protein sequence ID" value="RXH10245.1"/>
    <property type="molecule type" value="Genomic_DNA"/>
</dbReference>
<dbReference type="AlphaFoldDB" id="A0AAE6CAS8"/>
<dbReference type="Proteomes" id="UP000290401">
    <property type="component" value="Unassembled WGS sequence"/>
</dbReference>
<keyword evidence="5" id="KW-1185">Reference proteome</keyword>
<dbReference type="KEGG" id="bgz:XH91_29325"/>
<gene>
    <name evidence="3" type="ORF">EAS56_23550</name>
    <name evidence="2" type="ORF">XH91_29325</name>
</gene>
<proteinExistence type="predicted"/>
<name>A0AAE6CAS8_9BRAD</name>
<evidence type="ECO:0000313" key="3">
    <source>
        <dbReference type="EMBL" id="RXH10245.1"/>
    </source>
</evidence>
<sequence>MLIRRAKQGYSISIAGSGRRRGNRIWRARCSGIGAWLPRPLAGEGWGEGVSTTGQSPRGKNPHPQAGEAEQARCRLDPHQHASGPRS</sequence>
<dbReference type="EMBL" id="CP030053">
    <property type="protein sequence ID" value="QAU49059.1"/>
    <property type="molecule type" value="Genomic_DNA"/>
</dbReference>
<accession>A0AAE6CAS8</accession>
<reference evidence="3 5" key="2">
    <citation type="submission" date="2018-10" db="EMBL/GenBank/DDBJ databases">
        <title>Bradyrhizobium sp. nov., effective nodules isolated from peanut in China.</title>
        <authorList>
            <person name="Li Y."/>
        </authorList>
    </citation>
    <scope>NUCLEOTIDE SEQUENCE [LARGE SCALE GENOMIC DNA]</scope>
    <source>
        <strain evidence="3 5">CCBAU 53426</strain>
    </source>
</reference>
<feature type="region of interest" description="Disordered" evidence="1">
    <location>
        <begin position="40"/>
        <end position="87"/>
    </location>
</feature>
<reference evidence="2 4" key="1">
    <citation type="submission" date="2018-06" db="EMBL/GenBank/DDBJ databases">
        <title>Comparative genomics of rhizobia nodulating Arachis hypogaea in China.</title>
        <authorList>
            <person name="Li Y."/>
        </authorList>
    </citation>
    <scope>NUCLEOTIDE SEQUENCE [LARGE SCALE GENOMIC DNA]</scope>
    <source>
        <strain evidence="2 4">CCBAU 51670</strain>
    </source>
</reference>
<evidence type="ECO:0000256" key="1">
    <source>
        <dbReference type="SAM" id="MobiDB-lite"/>
    </source>
</evidence>
<dbReference type="Proteomes" id="UP000288972">
    <property type="component" value="Chromosome"/>
</dbReference>
<feature type="compositionally biased region" description="Basic and acidic residues" evidence="1">
    <location>
        <begin position="70"/>
        <end position="80"/>
    </location>
</feature>